<comment type="caution">
    <text evidence="1">The sequence shown here is derived from an EMBL/GenBank/DDBJ whole genome shotgun (WGS) entry which is preliminary data.</text>
</comment>
<reference evidence="1" key="1">
    <citation type="submission" date="2023-06" db="EMBL/GenBank/DDBJ databases">
        <title>Robiginitalea aurantiacus sp. nov. and Algoriphagus sediminis sp. nov., isolated from coastal sediment.</title>
        <authorList>
            <person name="Zhou Z.Y."/>
            <person name="An J."/>
            <person name="Jia Y.W."/>
            <person name="Du Z.J."/>
        </authorList>
    </citation>
    <scope>NUCLEOTIDE SEQUENCE</scope>
    <source>
        <strain evidence="1">C2-7</strain>
    </source>
</reference>
<keyword evidence="2" id="KW-1185">Reference proteome</keyword>
<dbReference type="Proteomes" id="UP001171916">
    <property type="component" value="Unassembled WGS sequence"/>
</dbReference>
<dbReference type="RefSeq" id="WP_290002316.1">
    <property type="nucleotide sequence ID" value="NZ_JAUEPH010000007.1"/>
</dbReference>
<evidence type="ECO:0000313" key="1">
    <source>
        <dbReference type="EMBL" id="MDN3205642.1"/>
    </source>
</evidence>
<evidence type="ECO:0000313" key="2">
    <source>
        <dbReference type="Proteomes" id="UP001171916"/>
    </source>
</evidence>
<proteinExistence type="predicted"/>
<name>A0ABT7YGI5_9BACT</name>
<organism evidence="1 2">
    <name type="scientific">Algoriphagus sediminis</name>
    <dbReference type="NCBI Taxonomy" id="3057113"/>
    <lineage>
        <taxon>Bacteria</taxon>
        <taxon>Pseudomonadati</taxon>
        <taxon>Bacteroidota</taxon>
        <taxon>Cytophagia</taxon>
        <taxon>Cytophagales</taxon>
        <taxon>Cyclobacteriaceae</taxon>
        <taxon>Algoriphagus</taxon>
    </lineage>
</organism>
<sequence length="227" mass="26829">MIDPVKYPYNFDHHEIERDINNMIRFSKHDEALNTLRDVGHKWENAKWELFSQKSLISMILLKSLDLPKIDGKDFLENWIEEQITRVTNLLAEKSPTADGPETELKNHFNTLPMSMVIEHFRPLKELKNLNGDVWMSEKDFDVFIRRSFSGESNLDKPKIKLGSKGKYAVVKLFHKFYEKSLNADVEQNNRTEKFIELLQDAFQTSNFDKISHNFKARKSKYDWGWS</sequence>
<gene>
    <name evidence="1" type="ORF">QVH07_15880</name>
</gene>
<protein>
    <submittedName>
        <fullName evidence="1">Uncharacterized protein</fullName>
    </submittedName>
</protein>
<dbReference type="EMBL" id="JAUEPH010000007">
    <property type="protein sequence ID" value="MDN3205642.1"/>
    <property type="molecule type" value="Genomic_DNA"/>
</dbReference>
<accession>A0ABT7YGI5</accession>